<dbReference type="Pfam" id="PF17681">
    <property type="entry name" value="GCP_N_terminal"/>
    <property type="match status" value="1"/>
</dbReference>
<name>A0AAD2G9V6_9STRA</name>
<feature type="region of interest" description="Disordered" evidence="6">
    <location>
        <begin position="1"/>
        <end position="249"/>
    </location>
</feature>
<feature type="region of interest" description="Disordered" evidence="6">
    <location>
        <begin position="287"/>
        <end position="320"/>
    </location>
</feature>
<evidence type="ECO:0000256" key="2">
    <source>
        <dbReference type="ARBA" id="ARBA00010337"/>
    </source>
</evidence>
<dbReference type="PANTHER" id="PTHR19302:SF13">
    <property type="entry name" value="GAMMA-TUBULIN COMPLEX COMPONENT 2"/>
    <property type="match status" value="1"/>
</dbReference>
<comment type="caution">
    <text evidence="9">The sequence shown here is derived from an EMBL/GenBank/DDBJ whole genome shotgun (WGS) entry which is preliminary data.</text>
</comment>
<evidence type="ECO:0000256" key="1">
    <source>
        <dbReference type="ARBA" id="ARBA00004245"/>
    </source>
</evidence>
<reference evidence="9" key="1">
    <citation type="submission" date="2023-08" db="EMBL/GenBank/DDBJ databases">
        <authorList>
            <person name="Audoor S."/>
            <person name="Bilcke G."/>
        </authorList>
    </citation>
    <scope>NUCLEOTIDE SEQUENCE</scope>
</reference>
<keyword evidence="5" id="KW-0206">Cytoskeleton</keyword>
<feature type="region of interest" description="Disordered" evidence="6">
    <location>
        <begin position="562"/>
        <end position="584"/>
    </location>
</feature>
<dbReference type="Pfam" id="PF04130">
    <property type="entry name" value="GCP_C_terminal"/>
    <property type="match status" value="1"/>
</dbReference>
<dbReference type="InterPro" id="IPR042241">
    <property type="entry name" value="GCP_C_sf"/>
</dbReference>
<feature type="region of interest" description="Disordered" evidence="6">
    <location>
        <begin position="387"/>
        <end position="532"/>
    </location>
</feature>
<dbReference type="GO" id="GO:0005874">
    <property type="term" value="C:microtubule"/>
    <property type="evidence" value="ECO:0007669"/>
    <property type="project" value="UniProtKB-KW"/>
</dbReference>
<feature type="compositionally biased region" description="Polar residues" evidence="6">
    <location>
        <begin position="359"/>
        <end position="371"/>
    </location>
</feature>
<feature type="compositionally biased region" description="Low complexity" evidence="6">
    <location>
        <begin position="33"/>
        <end position="43"/>
    </location>
</feature>
<feature type="domain" description="Gamma tubulin complex component protein N-terminal" evidence="8">
    <location>
        <begin position="952"/>
        <end position="1260"/>
    </location>
</feature>
<feature type="compositionally biased region" description="Low complexity" evidence="6">
    <location>
        <begin position="624"/>
        <end position="633"/>
    </location>
</feature>
<gene>
    <name evidence="9" type="ORF">CYCCA115_LOCUS22298</name>
</gene>
<feature type="compositionally biased region" description="Low complexity" evidence="6">
    <location>
        <begin position="152"/>
        <end position="171"/>
    </location>
</feature>
<dbReference type="InterPro" id="IPR040457">
    <property type="entry name" value="GCP_C"/>
</dbReference>
<dbReference type="GO" id="GO:0043015">
    <property type="term" value="F:gamma-tubulin binding"/>
    <property type="evidence" value="ECO:0007669"/>
    <property type="project" value="InterPro"/>
</dbReference>
<evidence type="ECO:0000256" key="5">
    <source>
        <dbReference type="ARBA" id="ARBA00023212"/>
    </source>
</evidence>
<feature type="region of interest" description="Disordered" evidence="6">
    <location>
        <begin position="336"/>
        <end position="375"/>
    </location>
</feature>
<feature type="compositionally biased region" description="Polar residues" evidence="6">
    <location>
        <begin position="100"/>
        <end position="121"/>
    </location>
</feature>
<dbReference type="GO" id="GO:0031122">
    <property type="term" value="P:cytoplasmic microtubule organization"/>
    <property type="evidence" value="ECO:0007669"/>
    <property type="project" value="TreeGrafter"/>
</dbReference>
<feature type="compositionally biased region" description="Low complexity" evidence="6">
    <location>
        <begin position="495"/>
        <end position="508"/>
    </location>
</feature>
<accession>A0AAD2G9V6</accession>
<sequence length="1659" mass="183259">MSGAAALARRRDNSAAKAALARRRQRAAQTLLPNNSSSNAPGSSMPPLPKKPTASTSINTSTSTSTNTNTIPVNKQRVRSSPLRGFQSTSTASDPAGSFQYLSPNKPSREQQPNPKSSSSLNAVARNNATNNRQSKPSPTNVQQRDRMHSNGTATTASMTVGSTTAAAAAAPRMTPPSINRTSRPATTIQQQQQQQQQQQRGSSPLRSMPSRSPQTVIHYTTQQKEKAATAPMSKQRMAPSPIDTSNNTNTNIYTAVEAATSTPSNAYTRLATRTSSAALNARLKARYQSPSHKQQGRESPPATTAAAAANNNNAVNTAPVKSTNEGVAAAKETLPPSKANHHHRPPPPAVTTNNNNNKTMLKGQTRQSSHYVRPLAKPPVALNKHVVRKPTPTPTPAMKTSSGTTSKSSANANIGNNLTINTTPATTTTATTMTSTSRTLAASPRRSAVRDRMHSNSSNEDNDEAMTPSAANTTRSALKQPRMPPTPSNIIPVNNHNNNNNNNNDNNTTGKTATSRSTISPRRQEQMSQRLAQRAIDANRPNGTKPNANANANVNIQANRNVQSQQQAKPPPRVSPPKEFGSISTFLMNDTSILDTSNNNLLDTTLPPVETPTPSNGGGSGGRFASSKNASKNMSKNNAAAAASAVALNNKSILLEDFHQQPVATSGSSTSWNLDASCLTHHSGIMLRSCATNTTIQREKDLTEDQVDDSAVDCRGLGLGKPEEALTIDKLDATTGCPELRHGDLIRILASSQHALGAYKNERYGLELLFLPIFASSDREDEEDTFWQVFVAEPGKKLLVGKAAVDSYKTNHHHPSTKLGLPVRAGVPILLRHVTTGGVLSMSHHGSLTLLTDSFGQSQAQESLDQLQHHDKLLPCKSQTFQFIPFSSPPCPPWAVAGDGETSSCVGERLFMTSSYLLHPKRREAEFESQIELSPQDRMEMTSKVREKIIIEEVIGSFLGLEGRHIRMKQQQKGGAASPSFGFHLSGTDGIDFEMSLHHLVEQILPMSTSYNRVQHFVTSHHPGYDHGRVMQAFCEGLDTLLQDYVDFVVQLERQHRNNSGSDSLLTMKNIFFQITPTLHSMSILEHATRAVRDTKGGALINALWSLERQVYMGDMVAKKVLGILLENASIPYLDMMAEWLESGRLNDPYKEFMVQQSSSEFDATQFDGDDWMAMFSIDEDNILEGVTSDEWTKERIMTTGKYWNAVHACQVDVGAFLDGNSQKIPKLPFNSDSSAIVAYIDSMYQSASRVLVLLMKEKFMLTESMDVMKRYFLLDQGDFVMNFLDVAEDELRKKASEVSVGRVQNWLNASIQQSEQHRRTGDGEEEKRPLVPQALRCRFSGKSTIAYLESRYGTLADRMPSTPSRTAYGESSSGNSGIEVFVIDFSFIPFPISLVLSHHAMDKYKLLFRHLLFTKHVERRLIRVWRDHQILKKLGALRGLLGPTFLLRQQMLHFVQNFLYYMSFEVIENNWTEMMTAIEANETIDNRQQTVDDILQVHEAFLERTLEACLLTNRDLVRSLTKLLNTVLLFTDQMKRFMDATRIYDDSSILAAEKQLTVQRNLNERRITPGRGKKKTIHMELMSTKKERQALNDRQTRRVGREVISESFQRMVGRFGEVFNADLSDFMKELNQYTASGLVANLGVRLDYNGYVTSTIK</sequence>
<evidence type="ECO:0008006" key="11">
    <source>
        <dbReference type="Google" id="ProtNLM"/>
    </source>
</evidence>
<feature type="compositionally biased region" description="Polar residues" evidence="6">
    <location>
        <begin position="177"/>
        <end position="189"/>
    </location>
</feature>
<feature type="compositionally biased region" description="Low complexity" evidence="6">
    <location>
        <begin position="55"/>
        <end position="71"/>
    </location>
</feature>
<keyword evidence="10" id="KW-1185">Reference proteome</keyword>
<proteinExistence type="inferred from homology"/>
<dbReference type="InterPro" id="IPR007259">
    <property type="entry name" value="GCP"/>
</dbReference>
<evidence type="ECO:0000256" key="3">
    <source>
        <dbReference type="ARBA" id="ARBA00022490"/>
    </source>
</evidence>
<feature type="compositionally biased region" description="Low complexity" evidence="6">
    <location>
        <begin position="400"/>
        <end position="410"/>
    </location>
</feature>
<keyword evidence="3" id="KW-0963">Cytoplasm</keyword>
<keyword evidence="4" id="KW-0493">Microtubule</keyword>
<dbReference type="GO" id="GO:0051011">
    <property type="term" value="F:microtubule minus-end binding"/>
    <property type="evidence" value="ECO:0007669"/>
    <property type="project" value="TreeGrafter"/>
</dbReference>
<dbReference type="InterPro" id="IPR041470">
    <property type="entry name" value="GCP_N"/>
</dbReference>
<feature type="domain" description="Gamma tubulin complex component C-terminal" evidence="7">
    <location>
        <begin position="1263"/>
        <end position="1653"/>
    </location>
</feature>
<feature type="compositionally biased region" description="Low complexity" evidence="6">
    <location>
        <begin position="190"/>
        <end position="214"/>
    </location>
</feature>
<comment type="subcellular location">
    <subcellularLocation>
        <location evidence="1">Cytoplasm</location>
        <location evidence="1">Cytoskeleton</location>
    </subcellularLocation>
</comment>
<dbReference type="EMBL" id="CAKOGP040002313">
    <property type="protein sequence ID" value="CAJ1966715.1"/>
    <property type="molecule type" value="Genomic_DNA"/>
</dbReference>
<organism evidence="9 10">
    <name type="scientific">Cylindrotheca closterium</name>
    <dbReference type="NCBI Taxonomy" id="2856"/>
    <lineage>
        <taxon>Eukaryota</taxon>
        <taxon>Sar</taxon>
        <taxon>Stramenopiles</taxon>
        <taxon>Ochrophyta</taxon>
        <taxon>Bacillariophyta</taxon>
        <taxon>Bacillariophyceae</taxon>
        <taxon>Bacillariophycidae</taxon>
        <taxon>Bacillariales</taxon>
        <taxon>Bacillariaceae</taxon>
        <taxon>Cylindrotheca</taxon>
    </lineage>
</organism>
<evidence type="ECO:0000259" key="7">
    <source>
        <dbReference type="Pfam" id="PF04130"/>
    </source>
</evidence>
<feature type="region of interest" description="Disordered" evidence="6">
    <location>
        <begin position="607"/>
        <end position="633"/>
    </location>
</feature>
<feature type="compositionally biased region" description="Polar residues" evidence="6">
    <location>
        <begin position="509"/>
        <end position="532"/>
    </location>
</feature>
<feature type="compositionally biased region" description="Low complexity" evidence="6">
    <location>
        <begin position="122"/>
        <end position="133"/>
    </location>
</feature>
<dbReference type="GO" id="GO:0000930">
    <property type="term" value="C:gamma-tubulin complex"/>
    <property type="evidence" value="ECO:0007669"/>
    <property type="project" value="TreeGrafter"/>
</dbReference>
<protein>
    <recommendedName>
        <fullName evidence="11">Spindle pole body component</fullName>
    </recommendedName>
</protein>
<comment type="similarity">
    <text evidence="2">Belongs to the TUBGCP family.</text>
</comment>
<evidence type="ECO:0000256" key="6">
    <source>
        <dbReference type="SAM" id="MobiDB-lite"/>
    </source>
</evidence>
<feature type="compositionally biased region" description="Low complexity" evidence="6">
    <location>
        <begin position="301"/>
        <end position="320"/>
    </location>
</feature>
<evidence type="ECO:0000313" key="9">
    <source>
        <dbReference type="EMBL" id="CAJ1966715.1"/>
    </source>
</evidence>
<dbReference type="GO" id="GO:0000922">
    <property type="term" value="C:spindle pole"/>
    <property type="evidence" value="ECO:0007669"/>
    <property type="project" value="InterPro"/>
</dbReference>
<dbReference type="Gene3D" id="1.20.120.1900">
    <property type="entry name" value="Gamma-tubulin complex, C-terminal domain"/>
    <property type="match status" value="1"/>
</dbReference>
<dbReference type="GO" id="GO:0000278">
    <property type="term" value="P:mitotic cell cycle"/>
    <property type="evidence" value="ECO:0007669"/>
    <property type="project" value="TreeGrafter"/>
</dbReference>
<evidence type="ECO:0000256" key="4">
    <source>
        <dbReference type="ARBA" id="ARBA00022701"/>
    </source>
</evidence>
<feature type="compositionally biased region" description="Low complexity" evidence="6">
    <location>
        <begin position="420"/>
        <end position="444"/>
    </location>
</feature>
<evidence type="ECO:0000259" key="8">
    <source>
        <dbReference type="Pfam" id="PF17681"/>
    </source>
</evidence>
<dbReference type="Proteomes" id="UP001295423">
    <property type="component" value="Unassembled WGS sequence"/>
</dbReference>
<dbReference type="GO" id="GO:0007020">
    <property type="term" value="P:microtubule nucleation"/>
    <property type="evidence" value="ECO:0007669"/>
    <property type="project" value="InterPro"/>
</dbReference>
<evidence type="ECO:0000313" key="10">
    <source>
        <dbReference type="Proteomes" id="UP001295423"/>
    </source>
</evidence>
<dbReference type="GO" id="GO:0051225">
    <property type="term" value="P:spindle assembly"/>
    <property type="evidence" value="ECO:0007669"/>
    <property type="project" value="TreeGrafter"/>
</dbReference>
<dbReference type="PANTHER" id="PTHR19302">
    <property type="entry name" value="GAMMA TUBULIN COMPLEX PROTEIN"/>
    <property type="match status" value="1"/>
</dbReference>
<feature type="compositionally biased region" description="Polar residues" evidence="6">
    <location>
        <begin position="134"/>
        <end position="143"/>
    </location>
</feature>
<dbReference type="GO" id="GO:0051321">
    <property type="term" value="P:meiotic cell cycle"/>
    <property type="evidence" value="ECO:0007669"/>
    <property type="project" value="TreeGrafter"/>
</dbReference>